<feature type="transmembrane region" description="Helical" evidence="6">
    <location>
        <begin position="28"/>
        <end position="51"/>
    </location>
</feature>
<dbReference type="Pfam" id="PF07690">
    <property type="entry name" value="MFS_1"/>
    <property type="match status" value="1"/>
</dbReference>
<evidence type="ECO:0000313" key="9">
    <source>
        <dbReference type="Proteomes" id="UP000051236"/>
    </source>
</evidence>
<dbReference type="eggNOG" id="COG2211">
    <property type="taxonomic scope" value="Bacteria"/>
</dbReference>
<dbReference type="InterPro" id="IPR011701">
    <property type="entry name" value="MFS"/>
</dbReference>
<feature type="transmembrane region" description="Helical" evidence="6">
    <location>
        <begin position="386"/>
        <end position="406"/>
    </location>
</feature>
<feature type="transmembrane region" description="Helical" evidence="6">
    <location>
        <begin position="131"/>
        <end position="157"/>
    </location>
</feature>
<organism evidence="8 9">
    <name type="scientific">Agrilactobacillus composti DSM 18527 = JCM 14202</name>
    <dbReference type="NCBI Taxonomy" id="1423734"/>
    <lineage>
        <taxon>Bacteria</taxon>
        <taxon>Bacillati</taxon>
        <taxon>Bacillota</taxon>
        <taxon>Bacilli</taxon>
        <taxon>Lactobacillales</taxon>
        <taxon>Lactobacillaceae</taxon>
        <taxon>Agrilactobacillus</taxon>
    </lineage>
</organism>
<dbReference type="PANTHER" id="PTHR23528:SF1">
    <property type="entry name" value="MAJOR FACILITATOR SUPERFAMILY (MFS) PROFILE DOMAIN-CONTAINING PROTEIN"/>
    <property type="match status" value="1"/>
</dbReference>
<evidence type="ECO:0000256" key="6">
    <source>
        <dbReference type="SAM" id="Phobius"/>
    </source>
</evidence>
<dbReference type="EMBL" id="AZGA01000088">
    <property type="protein sequence ID" value="KRM30431.1"/>
    <property type="molecule type" value="Genomic_DNA"/>
</dbReference>
<feature type="transmembrane region" description="Helical" evidence="6">
    <location>
        <begin position="292"/>
        <end position="311"/>
    </location>
</feature>
<dbReference type="InterPro" id="IPR036259">
    <property type="entry name" value="MFS_trans_sf"/>
</dbReference>
<evidence type="ECO:0000256" key="3">
    <source>
        <dbReference type="ARBA" id="ARBA00022692"/>
    </source>
</evidence>
<accession>A0A0R1XJT9</accession>
<dbReference type="SUPFAM" id="SSF103473">
    <property type="entry name" value="MFS general substrate transporter"/>
    <property type="match status" value="1"/>
</dbReference>
<feature type="transmembrane region" description="Helical" evidence="6">
    <location>
        <begin position="348"/>
        <end position="365"/>
    </location>
</feature>
<keyword evidence="4 6" id="KW-1133">Transmembrane helix</keyword>
<sequence length="436" mass="46101">MAQGKNGSTATPTWSANVTDKQQPKVPVFIGIATGLGALLWLAPFMGLNSVLNPAKLANIFGGAGSQVNNFLALLGTLGAVTSTITTIIIGALSDRTRSRWGRRTPWIVVGSVLTAAVMVGLGMINDRSQLPIFIVLWCLIQTFINMIVAPLIAVIADRVAPQHRGTISSIYAIGYVIGQYGGPVVGGRFMSSTNPGLVNTGYFVLAVLMLVSGPVAALIMHEKSSLGMVTEKLDWSGFVKAFVFPIHNVRNFYLALFGKMMINIAVTAFGVYQVFILTSGMGLDSSNAGKYVSLMGTATMITAIIFSSTSGAISDKLGTRKWPVAFAAVLTAIGTILPFVFQNPSTMIWYGIIAGTGSGIFFSVDQALNLEVLPNPENSAKDLGILNFANTGAQILAPVLGALIFDMVGHKYLPILPILSIIALVGAVLVLMIKE</sequence>
<gene>
    <name evidence="8" type="ORF">FC83_GL001562</name>
</gene>
<feature type="transmembrane region" description="Helical" evidence="6">
    <location>
        <begin position="323"/>
        <end position="342"/>
    </location>
</feature>
<comment type="caution">
    <text evidence="8">The sequence shown here is derived from an EMBL/GenBank/DDBJ whole genome shotgun (WGS) entry which is preliminary data.</text>
</comment>
<dbReference type="Proteomes" id="UP000051236">
    <property type="component" value="Unassembled WGS sequence"/>
</dbReference>
<dbReference type="Gene3D" id="1.20.1250.20">
    <property type="entry name" value="MFS general substrate transporter like domains"/>
    <property type="match status" value="2"/>
</dbReference>
<keyword evidence="5 6" id="KW-0472">Membrane</keyword>
<protein>
    <submittedName>
        <fullName evidence="8">Multidrug-efflux transporter</fullName>
    </submittedName>
</protein>
<feature type="transmembrane region" description="Helical" evidence="6">
    <location>
        <begin position="412"/>
        <end position="434"/>
    </location>
</feature>
<dbReference type="RefSeq" id="WP_057002980.1">
    <property type="nucleotide sequence ID" value="NZ_AZGA01000088.1"/>
</dbReference>
<dbReference type="InterPro" id="IPR020846">
    <property type="entry name" value="MFS_dom"/>
</dbReference>
<evidence type="ECO:0000313" key="8">
    <source>
        <dbReference type="EMBL" id="KRM30431.1"/>
    </source>
</evidence>
<feature type="domain" description="Major facilitator superfamily (MFS) profile" evidence="7">
    <location>
        <begin position="252"/>
        <end position="436"/>
    </location>
</feature>
<keyword evidence="9" id="KW-1185">Reference proteome</keyword>
<dbReference type="GO" id="GO:0022857">
    <property type="term" value="F:transmembrane transporter activity"/>
    <property type="evidence" value="ECO:0007669"/>
    <property type="project" value="InterPro"/>
</dbReference>
<feature type="transmembrane region" description="Helical" evidence="6">
    <location>
        <begin position="203"/>
        <end position="221"/>
    </location>
</feature>
<evidence type="ECO:0000256" key="5">
    <source>
        <dbReference type="ARBA" id="ARBA00023136"/>
    </source>
</evidence>
<name>A0A0R1XJT9_9LACO</name>
<dbReference type="STRING" id="1423734.FC83_GL001562"/>
<dbReference type="PROSITE" id="PS50850">
    <property type="entry name" value="MFS"/>
    <property type="match status" value="1"/>
</dbReference>
<keyword evidence="3 6" id="KW-0812">Transmembrane</keyword>
<comment type="subcellular location">
    <subcellularLocation>
        <location evidence="1">Cell membrane</location>
        <topology evidence="1">Multi-pass membrane protein</topology>
    </subcellularLocation>
</comment>
<feature type="transmembrane region" description="Helical" evidence="6">
    <location>
        <begin position="169"/>
        <end position="191"/>
    </location>
</feature>
<proteinExistence type="predicted"/>
<feature type="transmembrane region" description="Helical" evidence="6">
    <location>
        <begin position="261"/>
        <end position="280"/>
    </location>
</feature>
<dbReference type="AlphaFoldDB" id="A0A0R1XJT9"/>
<feature type="transmembrane region" description="Helical" evidence="6">
    <location>
        <begin position="71"/>
        <end position="93"/>
    </location>
</feature>
<dbReference type="PATRIC" id="fig|1423734.3.peg.1581"/>
<dbReference type="GO" id="GO:0005886">
    <property type="term" value="C:plasma membrane"/>
    <property type="evidence" value="ECO:0007669"/>
    <property type="project" value="UniProtKB-SubCell"/>
</dbReference>
<evidence type="ECO:0000256" key="4">
    <source>
        <dbReference type="ARBA" id="ARBA00022989"/>
    </source>
</evidence>
<feature type="transmembrane region" description="Helical" evidence="6">
    <location>
        <begin position="105"/>
        <end position="125"/>
    </location>
</feature>
<evidence type="ECO:0000256" key="1">
    <source>
        <dbReference type="ARBA" id="ARBA00004651"/>
    </source>
</evidence>
<dbReference type="PANTHER" id="PTHR23528">
    <property type="match status" value="1"/>
</dbReference>
<keyword evidence="2" id="KW-0813">Transport</keyword>
<evidence type="ECO:0000256" key="2">
    <source>
        <dbReference type="ARBA" id="ARBA00022448"/>
    </source>
</evidence>
<evidence type="ECO:0000259" key="7">
    <source>
        <dbReference type="PROSITE" id="PS50850"/>
    </source>
</evidence>
<reference evidence="8 9" key="1">
    <citation type="journal article" date="2015" name="Genome Announc.">
        <title>Expanding the biotechnology potential of lactobacilli through comparative genomics of 213 strains and associated genera.</title>
        <authorList>
            <person name="Sun Z."/>
            <person name="Harris H.M."/>
            <person name="McCann A."/>
            <person name="Guo C."/>
            <person name="Argimon S."/>
            <person name="Zhang W."/>
            <person name="Yang X."/>
            <person name="Jeffery I.B."/>
            <person name="Cooney J.C."/>
            <person name="Kagawa T.F."/>
            <person name="Liu W."/>
            <person name="Song Y."/>
            <person name="Salvetti E."/>
            <person name="Wrobel A."/>
            <person name="Rasinkangas P."/>
            <person name="Parkhill J."/>
            <person name="Rea M.C."/>
            <person name="O'Sullivan O."/>
            <person name="Ritari J."/>
            <person name="Douillard F.P."/>
            <person name="Paul Ross R."/>
            <person name="Yang R."/>
            <person name="Briner A.E."/>
            <person name="Felis G.E."/>
            <person name="de Vos W.M."/>
            <person name="Barrangou R."/>
            <person name="Klaenhammer T.R."/>
            <person name="Caufield P.W."/>
            <person name="Cui Y."/>
            <person name="Zhang H."/>
            <person name="O'Toole P.W."/>
        </authorList>
    </citation>
    <scope>NUCLEOTIDE SEQUENCE [LARGE SCALE GENOMIC DNA]</scope>
    <source>
        <strain evidence="8 9">DSM 18527</strain>
    </source>
</reference>